<keyword evidence="5" id="KW-0249">Electron transport</keyword>
<dbReference type="SUPFAM" id="SSF54862">
    <property type="entry name" value="4Fe-4S ferredoxins"/>
    <property type="match status" value="1"/>
</dbReference>
<dbReference type="GO" id="GO:0009055">
    <property type="term" value="F:electron transfer activity"/>
    <property type="evidence" value="ECO:0007669"/>
    <property type="project" value="UniProtKB-UniRule"/>
</dbReference>
<dbReference type="InterPro" id="IPR017900">
    <property type="entry name" value="4Fe4S_Fe_S_CS"/>
</dbReference>
<dbReference type="GO" id="GO:0005506">
    <property type="term" value="F:iron ion binding"/>
    <property type="evidence" value="ECO:0007669"/>
    <property type="project" value="UniProtKB-UniRule"/>
</dbReference>
<feature type="domain" description="4Fe-4S ferredoxin-type" evidence="6">
    <location>
        <begin position="2"/>
        <end position="30"/>
    </location>
</feature>
<dbReference type="InterPro" id="IPR017896">
    <property type="entry name" value="4Fe4S_Fe-S-bd"/>
</dbReference>
<organism evidence="7 8">
    <name type="scientific">Desulfosalsimonas propionicica</name>
    <dbReference type="NCBI Taxonomy" id="332175"/>
    <lineage>
        <taxon>Bacteria</taxon>
        <taxon>Pseudomonadati</taxon>
        <taxon>Thermodesulfobacteriota</taxon>
        <taxon>Desulfobacteria</taxon>
        <taxon>Desulfobacterales</taxon>
        <taxon>Desulfosalsimonadaceae</taxon>
        <taxon>Desulfosalsimonas</taxon>
    </lineage>
</organism>
<sequence length="63" mass="7053">MAKVAINTDECEGCETCVELCPEVFGFDEDTEKAYVIKPEGGPEDEIQEAIDSCPTECIYWEE</sequence>
<dbReference type="PROSITE" id="PS00198">
    <property type="entry name" value="4FE4S_FER_1"/>
    <property type="match status" value="1"/>
</dbReference>
<dbReference type="Proteomes" id="UP000525298">
    <property type="component" value="Unassembled WGS sequence"/>
</dbReference>
<dbReference type="PANTHER" id="PTHR44579:SF2">
    <property type="entry name" value="OS01G0730500 PROTEIN"/>
    <property type="match status" value="1"/>
</dbReference>
<protein>
    <recommendedName>
        <fullName evidence="5">Ferredoxin</fullName>
    </recommendedName>
</protein>
<comment type="caution">
    <text evidence="7">The sequence shown here is derived from an EMBL/GenBank/DDBJ whole genome shotgun (WGS) entry which is preliminary data.</text>
</comment>
<dbReference type="AlphaFoldDB" id="A0A7W0C8N8"/>
<keyword evidence="2 5" id="KW-0479">Metal-binding</keyword>
<keyword evidence="4 5" id="KW-0411">Iron-sulfur</keyword>
<dbReference type="GO" id="GO:0051536">
    <property type="term" value="F:iron-sulfur cluster binding"/>
    <property type="evidence" value="ECO:0007669"/>
    <property type="project" value="UniProtKB-KW"/>
</dbReference>
<evidence type="ECO:0000259" key="6">
    <source>
        <dbReference type="PROSITE" id="PS51379"/>
    </source>
</evidence>
<proteinExistence type="predicted"/>
<dbReference type="Pfam" id="PF13370">
    <property type="entry name" value="Fer4_13"/>
    <property type="match status" value="1"/>
</dbReference>
<reference evidence="7 8" key="1">
    <citation type="submission" date="2020-07" db="EMBL/GenBank/DDBJ databases">
        <title>Genomic Encyclopedia of Type Strains, Phase IV (KMG-IV): sequencing the most valuable type-strain genomes for metagenomic binning, comparative biology and taxonomic classification.</title>
        <authorList>
            <person name="Goeker M."/>
        </authorList>
    </citation>
    <scope>NUCLEOTIDE SEQUENCE [LARGE SCALE GENOMIC DNA]</scope>
    <source>
        <strain evidence="7 8">DSM 17721</strain>
    </source>
</reference>
<dbReference type="InterPro" id="IPR001080">
    <property type="entry name" value="3Fe4S_ferredoxin"/>
</dbReference>
<evidence type="ECO:0000256" key="4">
    <source>
        <dbReference type="ARBA" id="ARBA00023014"/>
    </source>
</evidence>
<dbReference type="PROSITE" id="PS51379">
    <property type="entry name" value="4FE4S_FER_2"/>
    <property type="match status" value="1"/>
</dbReference>
<dbReference type="PANTHER" id="PTHR44579">
    <property type="entry name" value="OS01G0730500 PROTEIN"/>
    <property type="match status" value="1"/>
</dbReference>
<evidence type="ECO:0000256" key="3">
    <source>
        <dbReference type="ARBA" id="ARBA00023004"/>
    </source>
</evidence>
<dbReference type="Gene3D" id="3.30.70.20">
    <property type="match status" value="1"/>
</dbReference>
<evidence type="ECO:0000256" key="2">
    <source>
        <dbReference type="ARBA" id="ARBA00022723"/>
    </source>
</evidence>
<gene>
    <name evidence="7" type="ORF">HNR65_001544</name>
</gene>
<accession>A0A7W0C8N8</accession>
<dbReference type="EMBL" id="JACDUS010000003">
    <property type="protein sequence ID" value="MBA2881218.1"/>
    <property type="molecule type" value="Genomic_DNA"/>
</dbReference>
<keyword evidence="3 5" id="KW-0408">Iron</keyword>
<keyword evidence="8" id="KW-1185">Reference proteome</keyword>
<evidence type="ECO:0000256" key="1">
    <source>
        <dbReference type="ARBA" id="ARBA00003532"/>
    </source>
</evidence>
<dbReference type="RefSeq" id="WP_181550868.1">
    <property type="nucleotide sequence ID" value="NZ_JACDUS010000003.1"/>
</dbReference>
<evidence type="ECO:0000256" key="5">
    <source>
        <dbReference type="RuleBase" id="RU368020"/>
    </source>
</evidence>
<dbReference type="PRINTS" id="PR00352">
    <property type="entry name" value="3FE4SFRDOXIN"/>
</dbReference>
<evidence type="ECO:0000313" key="8">
    <source>
        <dbReference type="Proteomes" id="UP000525298"/>
    </source>
</evidence>
<name>A0A7W0C8N8_9BACT</name>
<keyword evidence="5" id="KW-0813">Transport</keyword>
<comment type="function">
    <text evidence="1 5">Ferredoxins are iron-sulfur proteins that transfer electrons in a wide variety of metabolic reactions.</text>
</comment>
<evidence type="ECO:0000313" key="7">
    <source>
        <dbReference type="EMBL" id="MBA2881218.1"/>
    </source>
</evidence>